<evidence type="ECO:0000313" key="1">
    <source>
        <dbReference type="EMBL" id="CAB4898037.1"/>
    </source>
</evidence>
<sequence length="168" mass="16749">MRMKPLSPARRAVGGMALIAVLVAAGCSSTAASDAPPASSVAPSTGVVRTMLAHAVPANAPGQELYLQEVTIAAGAKLSRHLHEGTQVASVRSGTLTYNIVSGTAVVTRADGTVQSAEGPTVIELGPGDAITETATLVHFGANNGKVPVVILLAALLTEGAPVATPHS</sequence>
<proteinExistence type="predicted"/>
<dbReference type="PROSITE" id="PS51257">
    <property type="entry name" value="PROKAR_LIPOPROTEIN"/>
    <property type="match status" value="1"/>
</dbReference>
<dbReference type="Gene3D" id="2.60.120.10">
    <property type="entry name" value="Jelly Rolls"/>
    <property type="match status" value="1"/>
</dbReference>
<dbReference type="EMBL" id="CAFBLP010000161">
    <property type="protein sequence ID" value="CAB4898037.1"/>
    <property type="molecule type" value="Genomic_DNA"/>
</dbReference>
<gene>
    <name evidence="1" type="ORF">UFOPK3376_03265</name>
</gene>
<protein>
    <submittedName>
        <fullName evidence="1">Unannotated protein</fullName>
    </submittedName>
</protein>
<dbReference type="SUPFAM" id="SSF51182">
    <property type="entry name" value="RmlC-like cupins"/>
    <property type="match status" value="1"/>
</dbReference>
<name>A0A6J7FR92_9ZZZZ</name>
<dbReference type="InterPro" id="IPR011051">
    <property type="entry name" value="RmlC_Cupin_sf"/>
</dbReference>
<dbReference type="AlphaFoldDB" id="A0A6J7FR92"/>
<organism evidence="1">
    <name type="scientific">freshwater metagenome</name>
    <dbReference type="NCBI Taxonomy" id="449393"/>
    <lineage>
        <taxon>unclassified sequences</taxon>
        <taxon>metagenomes</taxon>
        <taxon>ecological metagenomes</taxon>
    </lineage>
</organism>
<accession>A0A6J7FR92</accession>
<reference evidence="1" key="1">
    <citation type="submission" date="2020-05" db="EMBL/GenBank/DDBJ databases">
        <authorList>
            <person name="Chiriac C."/>
            <person name="Salcher M."/>
            <person name="Ghai R."/>
            <person name="Kavagutti S V."/>
        </authorList>
    </citation>
    <scope>NUCLEOTIDE SEQUENCE</scope>
</reference>
<dbReference type="InterPro" id="IPR014710">
    <property type="entry name" value="RmlC-like_jellyroll"/>
</dbReference>